<protein>
    <recommendedName>
        <fullName evidence="3">Rab3 GTPase-activating protein catalytic subunit</fullName>
    </recommendedName>
</protein>
<sequence length="962" mass="108272">MFLDLPVFHDVYEEDSWPNPVKKLASQLRKPLPGYASSASHLQFSDVVASIPHELETNTGTPELEAFSDPTATTLNDVLTFVLSIVACVRHATTDSDATGVPRHITPLIYTLFLALSHFNRDACRLSQVPFILPRIKGVAVIHEDATEDTLKVEGIATLLSSCLVVPQCEQHDDAETAQESDCPATHQILPVNEGSIAAQAALDLPLDDENSEDDEDSGYKEIVENHAEMSQRVTVPVLDIPFDAHILPGRGLRSCAVLPILAVADSENIEPLLCSILYQRFVWAIDEPVVGFAISEFDPNLQLFLGWIDIQNGNPRVHLCRPVTHVASNPGVGLFDMTDSYSACVLAQFLLGLQSQYDRVKESACQFHLRPFCWRSDHRNDDHELLNGSGNDQSSRVLQWIKSLPQSSKGNIIHGRHTIIPTDNKLEASQDFLAKEDIVSSDEIDNDTYSTFYEESSEALSQYREDVDSKTSYIVASSTSFIIRRRPRLRRDDEFLFSAWHTERNVAMIGQMYQDDEQPDCHEINEMVDLYRSTLQFAWPKEWDILVCDDPPSLMIQLYKHTHQPPQSLQEFVSILANSKSELVTRHEPVIDLQPDLVPLLHARMRTTLPFFLACSTTTIEEELRGQYKCKNLCSPLWVALIQLFYVREDAPDACNLIISQPVINMSRNKAVDMLLHNDEILVRTFLQDLTAECIRRYGQIDLPEHLEMEGVSAAMKAVVASQRVHDVLSKGDQFKSCIFTRALREPTNLNCDTVLTVSADVHYLFHLGTHEINKAIPENQQSMSGRLSDPFAIVPNTHSHPSMAGGGKQQFTDTRDVTLDARNPVVWPKIIVKNHENSWDAYTQTVMCCVSAVQYLSAVGIKGYPVFGIYTSGTTGGVIQAWQSASSQRTYVFEHFLKVFDVSRPIYAFWFATSLLRLRASERALLKTNNRIQDNMLSTEDLQSIEWSQKAQSTKLRIVD</sequence>
<evidence type="ECO:0008006" key="3">
    <source>
        <dbReference type="Google" id="ProtNLM"/>
    </source>
</evidence>
<proteinExistence type="predicted"/>
<evidence type="ECO:0000313" key="2">
    <source>
        <dbReference type="Proteomes" id="UP001497453"/>
    </source>
</evidence>
<dbReference type="EMBL" id="OZ037950">
    <property type="protein sequence ID" value="CAL1712217.1"/>
    <property type="molecule type" value="Genomic_DNA"/>
</dbReference>
<accession>A0ABP1DWN9</accession>
<organism evidence="1 2">
    <name type="scientific">Somion occarium</name>
    <dbReference type="NCBI Taxonomy" id="3059160"/>
    <lineage>
        <taxon>Eukaryota</taxon>
        <taxon>Fungi</taxon>
        <taxon>Dikarya</taxon>
        <taxon>Basidiomycota</taxon>
        <taxon>Agaricomycotina</taxon>
        <taxon>Agaricomycetes</taxon>
        <taxon>Polyporales</taxon>
        <taxon>Cerrenaceae</taxon>
        <taxon>Somion</taxon>
    </lineage>
</organism>
<dbReference type="Proteomes" id="UP001497453">
    <property type="component" value="Chromosome 7"/>
</dbReference>
<gene>
    <name evidence="1" type="ORF">GFSPODELE1_LOCUS8727</name>
</gene>
<evidence type="ECO:0000313" key="1">
    <source>
        <dbReference type="EMBL" id="CAL1712217.1"/>
    </source>
</evidence>
<name>A0ABP1DWN9_9APHY</name>
<reference evidence="2" key="1">
    <citation type="submission" date="2024-04" db="EMBL/GenBank/DDBJ databases">
        <authorList>
            <person name="Shaw F."/>
            <person name="Minotto A."/>
        </authorList>
    </citation>
    <scope>NUCLEOTIDE SEQUENCE [LARGE SCALE GENOMIC DNA]</scope>
</reference>
<keyword evidence="2" id="KW-1185">Reference proteome</keyword>